<name>W6UMU2_ECHGR</name>
<dbReference type="EMBL" id="APAU02000210">
    <property type="protein sequence ID" value="EUB54809.1"/>
    <property type="molecule type" value="Genomic_DNA"/>
</dbReference>
<dbReference type="KEGG" id="egl:EGR_10338"/>
<gene>
    <name evidence="1" type="ORF">EGR_10338</name>
</gene>
<protein>
    <submittedName>
        <fullName evidence="1">Uncharacterized protein</fullName>
    </submittedName>
</protein>
<reference evidence="1 2" key="1">
    <citation type="journal article" date="2013" name="Nat. Genet.">
        <title>The genome of the hydatid tapeworm Echinococcus granulosus.</title>
        <authorList>
            <person name="Zheng H."/>
            <person name="Zhang W."/>
            <person name="Zhang L."/>
            <person name="Zhang Z."/>
            <person name="Li J."/>
            <person name="Lu G."/>
            <person name="Zhu Y."/>
            <person name="Wang Y."/>
            <person name="Huang Y."/>
            <person name="Liu J."/>
            <person name="Kang H."/>
            <person name="Chen J."/>
            <person name="Wang L."/>
            <person name="Chen A."/>
            <person name="Yu S."/>
            <person name="Gao Z."/>
            <person name="Jin L."/>
            <person name="Gu W."/>
            <person name="Wang Z."/>
            <person name="Zhao L."/>
            <person name="Shi B."/>
            <person name="Wen H."/>
            <person name="Lin R."/>
            <person name="Jones M.K."/>
            <person name="Brejova B."/>
            <person name="Vinar T."/>
            <person name="Zhao G."/>
            <person name="McManus D.P."/>
            <person name="Chen Z."/>
            <person name="Zhou Y."/>
            <person name="Wang S."/>
        </authorList>
    </citation>
    <scope>NUCLEOTIDE SEQUENCE [LARGE SCALE GENOMIC DNA]</scope>
</reference>
<accession>W6UMU2</accession>
<organism evidence="1 2">
    <name type="scientific">Echinococcus granulosus</name>
    <name type="common">Hydatid tapeworm</name>
    <dbReference type="NCBI Taxonomy" id="6210"/>
    <lineage>
        <taxon>Eukaryota</taxon>
        <taxon>Metazoa</taxon>
        <taxon>Spiralia</taxon>
        <taxon>Lophotrochozoa</taxon>
        <taxon>Platyhelminthes</taxon>
        <taxon>Cestoda</taxon>
        <taxon>Eucestoda</taxon>
        <taxon>Cyclophyllidea</taxon>
        <taxon>Taeniidae</taxon>
        <taxon>Echinococcus</taxon>
        <taxon>Echinococcus granulosus group</taxon>
    </lineage>
</organism>
<proteinExistence type="predicted"/>
<sequence length="49" mass="5714">MSYNHNGVKSAKMRGRSVKINDKQLVVVDDLWLCLRQYTVSELCKFSDH</sequence>
<keyword evidence="2" id="KW-1185">Reference proteome</keyword>
<dbReference type="RefSeq" id="XP_024346005.1">
    <property type="nucleotide sequence ID" value="XM_024499587.1"/>
</dbReference>
<dbReference type="GeneID" id="36346053"/>
<dbReference type="AlphaFoldDB" id="W6UMU2"/>
<comment type="caution">
    <text evidence="1">The sequence shown here is derived from an EMBL/GenBank/DDBJ whole genome shotgun (WGS) entry which is preliminary data.</text>
</comment>
<evidence type="ECO:0000313" key="2">
    <source>
        <dbReference type="Proteomes" id="UP000019149"/>
    </source>
</evidence>
<dbReference type="Proteomes" id="UP000019149">
    <property type="component" value="Unassembled WGS sequence"/>
</dbReference>
<dbReference type="CTD" id="36346053"/>
<evidence type="ECO:0000313" key="1">
    <source>
        <dbReference type="EMBL" id="EUB54809.1"/>
    </source>
</evidence>